<evidence type="ECO:0000256" key="1">
    <source>
        <dbReference type="SAM" id="MobiDB-lite"/>
    </source>
</evidence>
<protein>
    <recommendedName>
        <fullName evidence="4">Integrase core domain containing protein</fullName>
    </recommendedName>
</protein>
<proteinExistence type="predicted"/>
<reference evidence="2 3" key="1">
    <citation type="journal article" date="2021" name="bioRxiv">
        <title>Chromosome-scale and haplotype-resolved genome assembly of a tetraploid potato cultivar.</title>
        <authorList>
            <person name="Sun H."/>
            <person name="Jiao W.-B."/>
            <person name="Krause K."/>
            <person name="Campoy J.A."/>
            <person name="Goel M."/>
            <person name="Folz-Donahue K."/>
            <person name="Kukat C."/>
            <person name="Huettel B."/>
            <person name="Schneeberger K."/>
        </authorList>
    </citation>
    <scope>NUCLEOTIDE SEQUENCE [LARGE SCALE GENOMIC DNA]</scope>
    <source>
        <strain evidence="2">SolTubOtavaFocal</strain>
        <tissue evidence="2">Leaves</tissue>
    </source>
</reference>
<evidence type="ECO:0000313" key="2">
    <source>
        <dbReference type="EMBL" id="KAH0754349.1"/>
    </source>
</evidence>
<dbReference type="Proteomes" id="UP000826656">
    <property type="component" value="Unassembled WGS sequence"/>
</dbReference>
<feature type="compositionally biased region" description="Polar residues" evidence="1">
    <location>
        <begin position="68"/>
        <end position="77"/>
    </location>
</feature>
<evidence type="ECO:0008006" key="4">
    <source>
        <dbReference type="Google" id="ProtNLM"/>
    </source>
</evidence>
<gene>
    <name evidence="2" type="ORF">KY290_024619</name>
</gene>
<name>A0ABQ7UR68_SOLTU</name>
<comment type="caution">
    <text evidence="2">The sequence shown here is derived from an EMBL/GenBank/DDBJ whole genome shotgun (WGS) entry which is preliminary data.</text>
</comment>
<organism evidence="2 3">
    <name type="scientific">Solanum tuberosum</name>
    <name type="common">Potato</name>
    <dbReference type="NCBI Taxonomy" id="4113"/>
    <lineage>
        <taxon>Eukaryota</taxon>
        <taxon>Viridiplantae</taxon>
        <taxon>Streptophyta</taxon>
        <taxon>Embryophyta</taxon>
        <taxon>Tracheophyta</taxon>
        <taxon>Spermatophyta</taxon>
        <taxon>Magnoliopsida</taxon>
        <taxon>eudicotyledons</taxon>
        <taxon>Gunneridae</taxon>
        <taxon>Pentapetalae</taxon>
        <taxon>asterids</taxon>
        <taxon>lamiids</taxon>
        <taxon>Solanales</taxon>
        <taxon>Solanaceae</taxon>
        <taxon>Solanoideae</taxon>
        <taxon>Solaneae</taxon>
        <taxon>Solanum</taxon>
    </lineage>
</organism>
<accession>A0ABQ7UR68</accession>
<keyword evidence="3" id="KW-1185">Reference proteome</keyword>
<feature type="compositionally biased region" description="Low complexity" evidence="1">
    <location>
        <begin position="42"/>
        <end position="67"/>
    </location>
</feature>
<evidence type="ECO:0000313" key="3">
    <source>
        <dbReference type="Proteomes" id="UP000826656"/>
    </source>
</evidence>
<feature type="region of interest" description="Disordered" evidence="1">
    <location>
        <begin position="25"/>
        <end position="83"/>
    </location>
</feature>
<sequence length="159" mass="17469">MTKDPTLFPSYPHCFTDQSAYPTSDSSFDPTVQCDHEMLSDTNPTLPLEPSSPPHHLSPSNTSTTPLQQVHQPNITTRKSHRTHKLPTYLSDYVHSIPVSQPIDNHTSTPTTPTTLTACFSLKHHISPAELDPNSQVFALNIAHDCEPSSYAEAALDPA</sequence>
<dbReference type="EMBL" id="JAIVGD010000018">
    <property type="protein sequence ID" value="KAH0754349.1"/>
    <property type="molecule type" value="Genomic_DNA"/>
</dbReference>